<evidence type="ECO:0000256" key="1">
    <source>
        <dbReference type="SAM" id="SignalP"/>
    </source>
</evidence>
<keyword evidence="3" id="KW-1185">Reference proteome</keyword>
<organism evidence="2 3">
    <name type="scientific">Massilia hydrophila</name>
    <dbReference type="NCBI Taxonomy" id="3044279"/>
    <lineage>
        <taxon>Bacteria</taxon>
        <taxon>Pseudomonadati</taxon>
        <taxon>Pseudomonadota</taxon>
        <taxon>Betaproteobacteria</taxon>
        <taxon>Burkholderiales</taxon>
        <taxon>Oxalobacteraceae</taxon>
        <taxon>Telluria group</taxon>
        <taxon>Massilia</taxon>
    </lineage>
</organism>
<evidence type="ECO:0008006" key="4">
    <source>
        <dbReference type="Google" id="ProtNLM"/>
    </source>
</evidence>
<dbReference type="PROSITE" id="PS51257">
    <property type="entry name" value="PROKAR_LIPOPROTEIN"/>
    <property type="match status" value="1"/>
</dbReference>
<sequence>MSTTVPRLLRSALLACAALAGAACTLNAARPLPAGGRPAADRAVIVYGVQVAGHWPHAGYAVQVAHYDPGRQNITGDCWRFTRTEGRVAPEPGAVAYFAFDVPPGHYVYSPFNGAPLAGPVIAFAAPAGRSVYIGHFTYGMDGQVSLDRALGPARDGIRRALPGLDEGLALAQASPAARPRPFLCTP</sequence>
<dbReference type="Proteomes" id="UP001198602">
    <property type="component" value="Unassembled WGS sequence"/>
</dbReference>
<reference evidence="2 3" key="1">
    <citation type="submission" date="2021-07" db="EMBL/GenBank/DDBJ databases">
        <title>Characterization of Violacein-producing bacteria and related species.</title>
        <authorList>
            <person name="Wilson H.S."/>
            <person name="De Leon M.E."/>
        </authorList>
    </citation>
    <scope>NUCLEOTIDE SEQUENCE [LARGE SCALE GENOMIC DNA]</scope>
    <source>
        <strain evidence="2 3">HSC-2F05</strain>
    </source>
</reference>
<protein>
    <recommendedName>
        <fullName evidence="4">DUF2846 domain-containing protein</fullName>
    </recommendedName>
</protein>
<evidence type="ECO:0000313" key="3">
    <source>
        <dbReference type="Proteomes" id="UP001198602"/>
    </source>
</evidence>
<proteinExistence type="predicted"/>
<keyword evidence="1" id="KW-0732">Signal</keyword>
<feature type="signal peptide" evidence="1">
    <location>
        <begin position="1"/>
        <end position="28"/>
    </location>
</feature>
<evidence type="ECO:0000313" key="2">
    <source>
        <dbReference type="EMBL" id="MCA1855657.1"/>
    </source>
</evidence>
<name>A0ABS7Y9A0_9BURK</name>
<comment type="caution">
    <text evidence="2">The sequence shown here is derived from an EMBL/GenBank/DDBJ whole genome shotgun (WGS) entry which is preliminary data.</text>
</comment>
<gene>
    <name evidence="2" type="ORF">LE190_06915</name>
</gene>
<accession>A0ABS7Y9A0</accession>
<dbReference type="RefSeq" id="WP_225237990.1">
    <property type="nucleotide sequence ID" value="NZ_JAHYBX010000001.1"/>
</dbReference>
<dbReference type="EMBL" id="JAHYBX010000001">
    <property type="protein sequence ID" value="MCA1855657.1"/>
    <property type="molecule type" value="Genomic_DNA"/>
</dbReference>
<feature type="chain" id="PRO_5047488595" description="DUF2846 domain-containing protein" evidence="1">
    <location>
        <begin position="29"/>
        <end position="187"/>
    </location>
</feature>